<protein>
    <submittedName>
        <fullName evidence="1">Uncharacterized protein</fullName>
    </submittedName>
</protein>
<reference evidence="1" key="1">
    <citation type="journal article" date="2021" name="Proc. Natl. Acad. Sci. U.S.A.">
        <title>A Catalog of Tens of Thousands of Viruses from Human Metagenomes Reveals Hidden Associations with Chronic Diseases.</title>
        <authorList>
            <person name="Tisza M.J."/>
            <person name="Buck C.B."/>
        </authorList>
    </citation>
    <scope>NUCLEOTIDE SEQUENCE</scope>
    <source>
        <strain evidence="1">CtTK08</strain>
    </source>
</reference>
<accession>A0A8S5QWS2</accession>
<name>A0A8S5QWS2_9CAUD</name>
<organism evidence="1">
    <name type="scientific">Myoviridae sp. ctTK08</name>
    <dbReference type="NCBI Taxonomy" id="2826656"/>
    <lineage>
        <taxon>Viruses</taxon>
        <taxon>Duplodnaviria</taxon>
        <taxon>Heunggongvirae</taxon>
        <taxon>Uroviricota</taxon>
        <taxon>Caudoviricetes</taxon>
    </lineage>
</organism>
<evidence type="ECO:0000313" key="1">
    <source>
        <dbReference type="EMBL" id="DAE23307.1"/>
    </source>
</evidence>
<proteinExistence type="predicted"/>
<dbReference type="EMBL" id="BK015751">
    <property type="protein sequence ID" value="DAE23307.1"/>
    <property type="molecule type" value="Genomic_DNA"/>
</dbReference>
<sequence length="31" mass="3590">MVLLKIKTLCVIWKIPKNPLAVAQAWNTPYH</sequence>